<organism evidence="1 2">
    <name type="scientific">Nitrospira tepida</name>
    <dbReference type="NCBI Taxonomy" id="2973512"/>
    <lineage>
        <taxon>Bacteria</taxon>
        <taxon>Pseudomonadati</taxon>
        <taxon>Nitrospirota</taxon>
        <taxon>Nitrospiria</taxon>
        <taxon>Nitrospirales</taxon>
        <taxon>Nitrospiraceae</taxon>
        <taxon>Nitrospira</taxon>
    </lineage>
</organism>
<proteinExistence type="predicted"/>
<dbReference type="RefSeq" id="WP_289267653.1">
    <property type="nucleotide sequence ID" value="NZ_OX365700.1"/>
</dbReference>
<keyword evidence="2" id="KW-1185">Reference proteome</keyword>
<sequence>MTNAIMQAYLDVEQAMERYNKLLVEYVDFLQSSEGADAANLERMTHGARAMRDSSIIYLSYAKFIASGMPESEELIRDDVQG</sequence>
<reference evidence="1" key="1">
    <citation type="submission" date="2022-10" db="EMBL/GenBank/DDBJ databases">
        <authorList>
            <person name="Koch H."/>
        </authorList>
    </citation>
    <scope>NUCLEOTIDE SEQUENCE</scope>
    <source>
        <strain evidence="1">DNF</strain>
    </source>
</reference>
<evidence type="ECO:0000313" key="2">
    <source>
        <dbReference type="Proteomes" id="UP001179121"/>
    </source>
</evidence>
<dbReference type="KEGG" id="nti:DNFV4_01104"/>
<accession>A0AA86MXA8</accession>
<gene>
    <name evidence="1" type="ORF">DNFV4_01104</name>
</gene>
<evidence type="ECO:0000313" key="1">
    <source>
        <dbReference type="EMBL" id="CAI4030676.1"/>
    </source>
</evidence>
<dbReference type="AlphaFoldDB" id="A0AA86MXA8"/>
<dbReference type="EMBL" id="OX365700">
    <property type="protein sequence ID" value="CAI4030676.1"/>
    <property type="molecule type" value="Genomic_DNA"/>
</dbReference>
<protein>
    <submittedName>
        <fullName evidence="1">Uncharacterized protein</fullName>
    </submittedName>
</protein>
<name>A0AA86MXA8_9BACT</name>
<dbReference type="Proteomes" id="UP001179121">
    <property type="component" value="Chromosome"/>
</dbReference>